<keyword evidence="1" id="KW-0472">Membrane</keyword>
<evidence type="ECO:0000313" key="2">
    <source>
        <dbReference type="EMBL" id="KAL2456530.1"/>
    </source>
</evidence>
<organism evidence="2 3">
    <name type="scientific">Forsythia ovata</name>
    <dbReference type="NCBI Taxonomy" id="205694"/>
    <lineage>
        <taxon>Eukaryota</taxon>
        <taxon>Viridiplantae</taxon>
        <taxon>Streptophyta</taxon>
        <taxon>Embryophyta</taxon>
        <taxon>Tracheophyta</taxon>
        <taxon>Spermatophyta</taxon>
        <taxon>Magnoliopsida</taxon>
        <taxon>eudicotyledons</taxon>
        <taxon>Gunneridae</taxon>
        <taxon>Pentapetalae</taxon>
        <taxon>asterids</taxon>
        <taxon>lamiids</taxon>
        <taxon>Lamiales</taxon>
        <taxon>Oleaceae</taxon>
        <taxon>Forsythieae</taxon>
        <taxon>Forsythia</taxon>
    </lineage>
</organism>
<name>A0ABD1NY41_9LAMI</name>
<dbReference type="PROSITE" id="PS51257">
    <property type="entry name" value="PROKAR_LIPOPROTEIN"/>
    <property type="match status" value="1"/>
</dbReference>
<dbReference type="InterPro" id="IPR011004">
    <property type="entry name" value="Trimer_LpxA-like_sf"/>
</dbReference>
<comment type="caution">
    <text evidence="2">The sequence shown here is derived from an EMBL/GenBank/DDBJ whole genome shotgun (WGS) entry which is preliminary data.</text>
</comment>
<dbReference type="PANTHER" id="PTHR22754:SF32">
    <property type="entry name" value="DISCO-INTERACTING PROTEIN 2"/>
    <property type="match status" value="1"/>
</dbReference>
<evidence type="ECO:0000313" key="3">
    <source>
        <dbReference type="Proteomes" id="UP001604277"/>
    </source>
</evidence>
<keyword evidence="3" id="KW-1185">Reference proteome</keyword>
<keyword evidence="1" id="KW-1133">Transmembrane helix</keyword>
<keyword evidence="1" id="KW-0812">Transmembrane</keyword>
<protein>
    <submittedName>
        <fullName evidence="2">Uncharacterized protein</fullName>
    </submittedName>
</protein>
<evidence type="ECO:0000256" key="1">
    <source>
        <dbReference type="SAM" id="Phobius"/>
    </source>
</evidence>
<dbReference type="Gene3D" id="2.160.10.10">
    <property type="entry name" value="Hexapeptide repeat proteins"/>
    <property type="match status" value="1"/>
</dbReference>
<dbReference type="EMBL" id="JBFOLJ010000061">
    <property type="protein sequence ID" value="KAL2456530.1"/>
    <property type="molecule type" value="Genomic_DNA"/>
</dbReference>
<sequence length="208" mass="22949">MELHGRFTCSPLHLHLLLGSSAIFATCSCIALFGNSFLQPNYALIIEISIWSLDYIKWWTPYKAQEVSSKVLAVHLRGTVLLKYWFQMFGAKIGSSVVLDTVDITDPALVHIGDGVVIAEGVLIQSHEMRNGILSFRPIRIGKFCSIAPYTVNQKGTVLGEGTQVPALQITEEGKPISKSKAYNIQKTPNPPFLSCNNLLINRVLHVA</sequence>
<accession>A0ABD1NY41</accession>
<dbReference type="SUPFAM" id="SSF51161">
    <property type="entry name" value="Trimeric LpxA-like enzymes"/>
    <property type="match status" value="1"/>
</dbReference>
<gene>
    <name evidence="2" type="ORF">Fot_56812</name>
</gene>
<feature type="transmembrane region" description="Helical" evidence="1">
    <location>
        <begin position="12"/>
        <end position="33"/>
    </location>
</feature>
<reference evidence="3" key="1">
    <citation type="submission" date="2024-07" db="EMBL/GenBank/DDBJ databases">
        <title>Two chromosome-level genome assemblies of Korean endemic species Abeliophyllum distichum and Forsythia ovata (Oleaceae).</title>
        <authorList>
            <person name="Jang H."/>
        </authorList>
    </citation>
    <scope>NUCLEOTIDE SEQUENCE [LARGE SCALE GENOMIC DNA]</scope>
</reference>
<dbReference type="AlphaFoldDB" id="A0ABD1NY41"/>
<dbReference type="PANTHER" id="PTHR22754">
    <property type="entry name" value="DISCO-INTERACTING PROTEIN 2 DIP2 -RELATED"/>
    <property type="match status" value="1"/>
</dbReference>
<proteinExistence type="predicted"/>
<dbReference type="Proteomes" id="UP001604277">
    <property type="component" value="Unassembled WGS sequence"/>
</dbReference>